<evidence type="ECO:0000256" key="4">
    <source>
        <dbReference type="ARBA" id="ARBA00022958"/>
    </source>
</evidence>
<reference evidence="9 10" key="1">
    <citation type="submission" date="2013-08" db="EMBL/GenBank/DDBJ databases">
        <authorList>
            <person name="Weinstock G."/>
            <person name="Sodergren E."/>
            <person name="Wylie T."/>
            <person name="Fulton L."/>
            <person name="Fulton R."/>
            <person name="Fronick C."/>
            <person name="O'Laughlin M."/>
            <person name="Godfrey J."/>
            <person name="Miner T."/>
            <person name="Herter B."/>
            <person name="Appelbaum E."/>
            <person name="Cordes M."/>
            <person name="Lek S."/>
            <person name="Wollam A."/>
            <person name="Pepin K.H."/>
            <person name="Palsikar V.B."/>
            <person name="Mitreva M."/>
            <person name="Wilson R.K."/>
        </authorList>
    </citation>
    <scope>NUCLEOTIDE SEQUENCE [LARGE SCALE GENOMIC DNA]</scope>
    <source>
        <strain evidence="9 10">ATCC 700332</strain>
    </source>
</reference>
<dbReference type="SUPFAM" id="SSF116726">
    <property type="entry name" value="TrkA C-terminal domain-like"/>
    <property type="match status" value="2"/>
</dbReference>
<name>A0ABN0NWB0_TRELE</name>
<evidence type="ECO:0000256" key="3">
    <source>
        <dbReference type="ARBA" id="ARBA00022538"/>
    </source>
</evidence>
<dbReference type="InterPro" id="IPR003148">
    <property type="entry name" value="RCK_N"/>
</dbReference>
<dbReference type="RefSeq" id="WP_021686259.1">
    <property type="nucleotide sequence ID" value="NZ_KI260554.1"/>
</dbReference>
<dbReference type="InterPro" id="IPR036291">
    <property type="entry name" value="NAD(P)-bd_dom_sf"/>
</dbReference>
<keyword evidence="6" id="KW-0406">Ion transport</keyword>
<dbReference type="Gene3D" id="3.30.70.1450">
    <property type="entry name" value="Regulator of K+ conductance, C-terminal domain"/>
    <property type="match status" value="2"/>
</dbReference>
<evidence type="ECO:0000256" key="5">
    <source>
        <dbReference type="ARBA" id="ARBA00023027"/>
    </source>
</evidence>
<feature type="domain" description="RCK N-terminal" evidence="7">
    <location>
        <begin position="238"/>
        <end position="371"/>
    </location>
</feature>
<dbReference type="Proteomes" id="UP000016649">
    <property type="component" value="Unassembled WGS sequence"/>
</dbReference>
<comment type="caution">
    <text evidence="9">The sequence shown here is derived from an EMBL/GenBank/DDBJ whole genome shotgun (WGS) entry which is preliminary data.</text>
</comment>
<organism evidence="9 10">
    <name type="scientific">Treponema lecithinolyticum ATCC 700332</name>
    <dbReference type="NCBI Taxonomy" id="1321815"/>
    <lineage>
        <taxon>Bacteria</taxon>
        <taxon>Pseudomonadati</taxon>
        <taxon>Spirochaetota</taxon>
        <taxon>Spirochaetia</taxon>
        <taxon>Spirochaetales</taxon>
        <taxon>Treponemataceae</taxon>
        <taxon>Treponema</taxon>
    </lineage>
</organism>
<dbReference type="Pfam" id="PF02080">
    <property type="entry name" value="TrkA_C"/>
    <property type="match status" value="2"/>
</dbReference>
<evidence type="ECO:0000259" key="7">
    <source>
        <dbReference type="PROSITE" id="PS51201"/>
    </source>
</evidence>
<dbReference type="PRINTS" id="PR00335">
    <property type="entry name" value="KUPTAKETRKA"/>
</dbReference>
<dbReference type="PROSITE" id="PS51201">
    <property type="entry name" value="RCK_N"/>
    <property type="match status" value="2"/>
</dbReference>
<gene>
    <name evidence="9" type="ORF">HMPREF9193_02086</name>
</gene>
<dbReference type="NCBIfam" id="NF007039">
    <property type="entry name" value="PRK09496.3-2"/>
    <property type="match status" value="1"/>
</dbReference>
<dbReference type="PANTHER" id="PTHR43833">
    <property type="entry name" value="POTASSIUM CHANNEL PROTEIN 2-RELATED-RELATED"/>
    <property type="match status" value="1"/>
</dbReference>
<dbReference type="NCBIfam" id="NF007042">
    <property type="entry name" value="PRK09496.3-5"/>
    <property type="match status" value="1"/>
</dbReference>
<sequence length="476" mass="51568">MKIIIIGAGFTGTQLARRLISEKNDVTLIESNEETVRHALNRLDCMVVQAEGNNLATLQDAGIAKADALVAVTESDELNMITCSLVDSVYPNIIKIARVRNDDYYANSAGKDDDTKKDSTRPLYGIDFMVHPDIEAAEAIVGAVEHGAVTDVVDFENCDFELVSLYVEEGSFLVGKRVQDLKKLTQSAFLIGFIEENGEPFLPTGSTVLNAGNRIGLVTRKKNLDEFLTLCGSKTAVLKKVALVGAGRIGTVIADRLISNYKKRTPFGLFGSKHKANHEFIIIEADSKRAQEAAERFADANVYNADVSDESFIEEEDLNTFDLVIAATSNHELNMITSAYMKTLGVGKAVCLVQSSNYASIARNIGIDVAVPIKDAVVDSILSHLRGESVTGIHTLAEGELEIIEAVLPADSPVLGQKLRQIASPGSFVVLLIQEQDNGCFDIPCGDTLFKNGDRLVMLTYSKDVKATLETFGVGN</sequence>
<dbReference type="InterPro" id="IPR006036">
    <property type="entry name" value="K_uptake_TrkA"/>
</dbReference>
<protein>
    <recommendedName>
        <fullName evidence="1">Trk system potassium uptake protein TrkA</fullName>
    </recommendedName>
</protein>
<evidence type="ECO:0000259" key="8">
    <source>
        <dbReference type="PROSITE" id="PS51202"/>
    </source>
</evidence>
<dbReference type="PANTHER" id="PTHR43833:SF5">
    <property type="entry name" value="TRK SYSTEM POTASSIUM UPTAKE PROTEIN TRKA"/>
    <property type="match status" value="1"/>
</dbReference>
<feature type="domain" description="RCK C-terminal" evidence="8">
    <location>
        <begin position="150"/>
        <end position="233"/>
    </location>
</feature>
<dbReference type="EMBL" id="AWVH01000044">
    <property type="protein sequence ID" value="ERJ91633.1"/>
    <property type="molecule type" value="Genomic_DNA"/>
</dbReference>
<dbReference type="Pfam" id="PF02254">
    <property type="entry name" value="TrkA_N"/>
    <property type="match status" value="2"/>
</dbReference>
<dbReference type="SUPFAM" id="SSF51735">
    <property type="entry name" value="NAD(P)-binding Rossmann-fold domains"/>
    <property type="match status" value="2"/>
</dbReference>
<feature type="domain" description="RCK N-terminal" evidence="7">
    <location>
        <begin position="1"/>
        <end position="130"/>
    </location>
</feature>
<evidence type="ECO:0000256" key="2">
    <source>
        <dbReference type="ARBA" id="ARBA00022448"/>
    </source>
</evidence>
<proteinExistence type="predicted"/>
<dbReference type="Gene3D" id="3.40.50.720">
    <property type="entry name" value="NAD(P)-binding Rossmann-like Domain"/>
    <property type="match status" value="2"/>
</dbReference>
<evidence type="ECO:0000313" key="10">
    <source>
        <dbReference type="Proteomes" id="UP000016649"/>
    </source>
</evidence>
<dbReference type="InterPro" id="IPR006037">
    <property type="entry name" value="RCK_C"/>
</dbReference>
<evidence type="ECO:0000256" key="1">
    <source>
        <dbReference type="ARBA" id="ARBA00017378"/>
    </source>
</evidence>
<evidence type="ECO:0000256" key="6">
    <source>
        <dbReference type="ARBA" id="ARBA00023065"/>
    </source>
</evidence>
<feature type="domain" description="RCK C-terminal" evidence="8">
    <location>
        <begin position="391"/>
        <end position="475"/>
    </location>
</feature>
<keyword evidence="3" id="KW-0633">Potassium transport</keyword>
<dbReference type="InterPro" id="IPR036721">
    <property type="entry name" value="RCK_C_sf"/>
</dbReference>
<keyword evidence="5" id="KW-0520">NAD</keyword>
<accession>A0ABN0NWB0</accession>
<dbReference type="PROSITE" id="PS51202">
    <property type="entry name" value="RCK_C"/>
    <property type="match status" value="2"/>
</dbReference>
<keyword evidence="2" id="KW-0813">Transport</keyword>
<keyword evidence="10" id="KW-1185">Reference proteome</keyword>
<keyword evidence="4" id="KW-0630">Potassium</keyword>
<dbReference type="InterPro" id="IPR050721">
    <property type="entry name" value="Trk_Ktr_HKT_K-transport"/>
</dbReference>
<evidence type="ECO:0000313" key="9">
    <source>
        <dbReference type="EMBL" id="ERJ91633.1"/>
    </source>
</evidence>